<keyword evidence="2" id="KW-1185">Reference proteome</keyword>
<protein>
    <submittedName>
        <fullName evidence="1">Uncharacterized protein</fullName>
    </submittedName>
</protein>
<evidence type="ECO:0000313" key="1">
    <source>
        <dbReference type="EMBL" id="KAH6756690.1"/>
    </source>
</evidence>
<reference evidence="1 2" key="1">
    <citation type="journal article" date="2021" name="Nat. Commun.">
        <title>Incipient diploidization of the medicinal plant Perilla within 10,000 years.</title>
        <authorList>
            <person name="Zhang Y."/>
            <person name="Shen Q."/>
            <person name="Leng L."/>
            <person name="Zhang D."/>
            <person name="Chen S."/>
            <person name="Shi Y."/>
            <person name="Ning Z."/>
            <person name="Chen S."/>
        </authorList>
    </citation>
    <scope>NUCLEOTIDE SEQUENCE [LARGE SCALE GENOMIC DNA]</scope>
    <source>
        <strain evidence="2">cv. PC099</strain>
    </source>
</reference>
<dbReference type="AlphaFoldDB" id="A0AAD4IQ14"/>
<gene>
    <name evidence="1" type="ORF">C2S53_001092</name>
</gene>
<sequence length="118" mass="13910">MAKTILENCSITVTGVDAAKKFQALVGEFRSFIWFINIPGVYFLAERNWLFTIAEYLTFFGENESEERKKFRIHGLPNFLHLREIFVVRGLEFVDFEWIIMDLSGVDKKWMRASLYTT</sequence>
<accession>A0AAD4IQ14</accession>
<name>A0AAD4IQ14_PERFH</name>
<organism evidence="1 2">
    <name type="scientific">Perilla frutescens var. hirtella</name>
    <name type="common">Perilla citriodora</name>
    <name type="synonym">Perilla setoyensis</name>
    <dbReference type="NCBI Taxonomy" id="608512"/>
    <lineage>
        <taxon>Eukaryota</taxon>
        <taxon>Viridiplantae</taxon>
        <taxon>Streptophyta</taxon>
        <taxon>Embryophyta</taxon>
        <taxon>Tracheophyta</taxon>
        <taxon>Spermatophyta</taxon>
        <taxon>Magnoliopsida</taxon>
        <taxon>eudicotyledons</taxon>
        <taxon>Gunneridae</taxon>
        <taxon>Pentapetalae</taxon>
        <taxon>asterids</taxon>
        <taxon>lamiids</taxon>
        <taxon>Lamiales</taxon>
        <taxon>Lamiaceae</taxon>
        <taxon>Nepetoideae</taxon>
        <taxon>Elsholtzieae</taxon>
        <taxon>Perilla</taxon>
    </lineage>
</organism>
<dbReference type="EMBL" id="SDAM02029543">
    <property type="protein sequence ID" value="KAH6756690.1"/>
    <property type="molecule type" value="Genomic_DNA"/>
</dbReference>
<proteinExistence type="predicted"/>
<comment type="caution">
    <text evidence="1">The sequence shown here is derived from an EMBL/GenBank/DDBJ whole genome shotgun (WGS) entry which is preliminary data.</text>
</comment>
<evidence type="ECO:0000313" key="2">
    <source>
        <dbReference type="Proteomes" id="UP001190926"/>
    </source>
</evidence>
<dbReference type="Proteomes" id="UP001190926">
    <property type="component" value="Unassembled WGS sequence"/>
</dbReference>